<sequence length="354" mass="38924">MKKIVMTGGGTAGHVTPNIALFDSLQKDGYEIHYIGSYEGIEKGLIEDKKIPYYGISSGKFRRYRSWKNLTDPFRVLHGFFQARRLLGRIRPNVVFSKGGFVSVPVVMAAKTRHIPVIIHESDLTPGLANKLAMPSATKVCCNFPETLPYLPKEKAVLTGSPIRQELLHGNKQAAKDFCGFTGDLPILMVMGGSIGSVYINNAIRGCIDTLLTKYQIIHLCGKGNIDESLKDKKGYAQFEYISENLPDLFAAADLVVARAGANSICELLALHKPNILIPLSRNASRGDQILNANSFAKQGFSAVLEEEEVTSEKLMATIDDVMAHRSKYIDAMKNSGQMNAIETIMGLIEEVSR</sequence>
<dbReference type="InterPro" id="IPR004276">
    <property type="entry name" value="GlycoTrans_28_N"/>
</dbReference>
<dbReference type="Gene3D" id="3.40.50.2000">
    <property type="entry name" value="Glycogen Phosphorylase B"/>
    <property type="match status" value="2"/>
</dbReference>
<dbReference type="Pfam" id="PF04101">
    <property type="entry name" value="Glyco_tran_28_C"/>
    <property type="match status" value="1"/>
</dbReference>
<name>A0ABR7GFZ1_9FIRM</name>
<evidence type="ECO:0000256" key="5">
    <source>
        <dbReference type="ARBA" id="ARBA00022960"/>
    </source>
</evidence>
<dbReference type="NCBIfam" id="NF009102">
    <property type="entry name" value="PRK12446.1"/>
    <property type="match status" value="1"/>
</dbReference>
<feature type="binding site" evidence="10">
    <location>
        <position position="289"/>
    </location>
    <ligand>
        <name>UDP-N-acetyl-alpha-D-glucosamine</name>
        <dbReference type="ChEBI" id="CHEBI:57705"/>
    </ligand>
</feature>
<dbReference type="EC" id="2.4.1.227" evidence="10"/>
<keyword evidence="7 10" id="KW-0472">Membrane</keyword>
<keyword evidence="6 10" id="KW-0573">Peptidoglycan synthesis</keyword>
<proteinExistence type="inferred from homology"/>
<dbReference type="HAMAP" id="MF_00033">
    <property type="entry name" value="MurG"/>
    <property type="match status" value="1"/>
</dbReference>
<keyword evidence="14" id="KW-1185">Reference proteome</keyword>
<evidence type="ECO:0000256" key="8">
    <source>
        <dbReference type="ARBA" id="ARBA00023306"/>
    </source>
</evidence>
<keyword evidence="4 10" id="KW-0808">Transferase</keyword>
<dbReference type="PANTHER" id="PTHR21015:SF27">
    <property type="entry name" value="UDP-N-ACETYLGLUCOSAMINE--N-ACETYLMURAMYL-(PENTAPEPTIDE) PYROPHOSPHORYL-UNDECAPRENOL N-ACETYLGLUCOSAMINE TRANSFERASE"/>
    <property type="match status" value="1"/>
</dbReference>
<keyword evidence="2 10" id="KW-0132">Cell division</keyword>
<comment type="similarity">
    <text evidence="10">Belongs to the glycosyltransferase 28 family. MurG subfamily.</text>
</comment>
<keyword evidence="1 10" id="KW-1003">Cell membrane</keyword>
<keyword evidence="3 10" id="KW-0328">Glycosyltransferase</keyword>
<keyword evidence="9 10" id="KW-0961">Cell wall biogenesis/degradation</keyword>
<evidence type="ECO:0000313" key="13">
    <source>
        <dbReference type="EMBL" id="MBC5686202.1"/>
    </source>
</evidence>
<dbReference type="NCBIfam" id="TIGR01133">
    <property type="entry name" value="murG"/>
    <property type="match status" value="1"/>
</dbReference>
<dbReference type="Pfam" id="PF03033">
    <property type="entry name" value="Glyco_transf_28"/>
    <property type="match status" value="1"/>
</dbReference>
<dbReference type="SUPFAM" id="SSF53756">
    <property type="entry name" value="UDP-Glycosyltransferase/glycogen phosphorylase"/>
    <property type="match status" value="1"/>
</dbReference>
<evidence type="ECO:0000256" key="4">
    <source>
        <dbReference type="ARBA" id="ARBA00022679"/>
    </source>
</evidence>
<comment type="pathway">
    <text evidence="10">Cell wall biogenesis; peptidoglycan biosynthesis.</text>
</comment>
<dbReference type="RefSeq" id="WP_118280455.1">
    <property type="nucleotide sequence ID" value="NZ_JACOPG010000002.1"/>
</dbReference>
<feature type="domain" description="Glycosyl transferase family 28 C-terminal" evidence="12">
    <location>
        <begin position="188"/>
        <end position="338"/>
    </location>
</feature>
<comment type="caution">
    <text evidence="10">Lacks conserved residue(s) required for the propagation of feature annotation.</text>
</comment>
<organism evidence="13 14">
    <name type="scientific">Roseburia lenta</name>
    <dbReference type="NCBI Taxonomy" id="2763061"/>
    <lineage>
        <taxon>Bacteria</taxon>
        <taxon>Bacillati</taxon>
        <taxon>Bacillota</taxon>
        <taxon>Clostridia</taxon>
        <taxon>Lachnospirales</taxon>
        <taxon>Lachnospiraceae</taxon>
        <taxon>Roseburia</taxon>
    </lineage>
</organism>
<dbReference type="InterPro" id="IPR007235">
    <property type="entry name" value="Glyco_trans_28_C"/>
</dbReference>
<dbReference type="InterPro" id="IPR006009">
    <property type="entry name" value="GlcNAc_MurG"/>
</dbReference>
<dbReference type="EMBL" id="JACOPG010000002">
    <property type="protein sequence ID" value="MBC5686202.1"/>
    <property type="molecule type" value="Genomic_DNA"/>
</dbReference>
<keyword evidence="5 10" id="KW-0133">Cell shape</keyword>
<dbReference type="CDD" id="cd03785">
    <property type="entry name" value="GT28_MurG"/>
    <property type="match status" value="1"/>
</dbReference>
<evidence type="ECO:0000256" key="10">
    <source>
        <dbReference type="HAMAP-Rule" id="MF_00033"/>
    </source>
</evidence>
<evidence type="ECO:0000256" key="2">
    <source>
        <dbReference type="ARBA" id="ARBA00022618"/>
    </source>
</evidence>
<reference evidence="13 14" key="1">
    <citation type="submission" date="2020-08" db="EMBL/GenBank/DDBJ databases">
        <title>Genome public.</title>
        <authorList>
            <person name="Liu C."/>
            <person name="Sun Q."/>
        </authorList>
    </citation>
    <scope>NUCLEOTIDE SEQUENCE [LARGE SCALE GENOMIC DNA]</scope>
    <source>
        <strain evidence="13 14">NSJ-9</strain>
    </source>
</reference>
<comment type="caution">
    <text evidence="13">The sequence shown here is derived from an EMBL/GenBank/DDBJ whole genome shotgun (WGS) entry which is preliminary data.</text>
</comment>
<evidence type="ECO:0000256" key="6">
    <source>
        <dbReference type="ARBA" id="ARBA00022984"/>
    </source>
</evidence>
<evidence type="ECO:0000256" key="7">
    <source>
        <dbReference type="ARBA" id="ARBA00023136"/>
    </source>
</evidence>
<accession>A0ABR7GFZ1</accession>
<evidence type="ECO:0000313" key="14">
    <source>
        <dbReference type="Proteomes" id="UP000643810"/>
    </source>
</evidence>
<dbReference type="PANTHER" id="PTHR21015">
    <property type="entry name" value="UDP-N-ACETYLGLUCOSAMINE--N-ACETYLMURAMYL-(PENTAPEPTIDE) PYROPHOSPHORYL-UNDECAPRENOL N-ACETYLGLUCOSAMINE TRANSFERASE 1"/>
    <property type="match status" value="1"/>
</dbReference>
<keyword evidence="8 10" id="KW-0131">Cell cycle</keyword>
<dbReference type="Proteomes" id="UP000643810">
    <property type="component" value="Unassembled WGS sequence"/>
</dbReference>
<feature type="binding site" evidence="10">
    <location>
        <begin position="11"/>
        <end position="13"/>
    </location>
    <ligand>
        <name>UDP-N-acetyl-alpha-D-glucosamine</name>
        <dbReference type="ChEBI" id="CHEBI:57705"/>
    </ligand>
</feature>
<comment type="subcellular location">
    <subcellularLocation>
        <location evidence="10">Cell membrane</location>
        <topology evidence="10">Peripheral membrane protein</topology>
        <orientation evidence="10">Cytoplasmic side</orientation>
    </subcellularLocation>
</comment>
<feature type="domain" description="Glycosyltransferase family 28 N-terminal" evidence="11">
    <location>
        <begin position="4"/>
        <end position="140"/>
    </location>
</feature>
<gene>
    <name evidence="10" type="primary">murG</name>
    <name evidence="13" type="ORF">H8R94_06220</name>
</gene>
<comment type="function">
    <text evidence="10">Cell wall formation. Catalyzes the transfer of a GlcNAc subunit on undecaprenyl-pyrophosphoryl-MurNAc-pentapeptide (lipid intermediate I) to form undecaprenyl-pyrophosphoryl-MurNAc-(pentapeptide)GlcNAc (lipid intermediate II).</text>
</comment>
<evidence type="ECO:0000256" key="9">
    <source>
        <dbReference type="ARBA" id="ARBA00023316"/>
    </source>
</evidence>
<evidence type="ECO:0000256" key="1">
    <source>
        <dbReference type="ARBA" id="ARBA00022475"/>
    </source>
</evidence>
<feature type="binding site" evidence="10">
    <location>
        <position position="194"/>
    </location>
    <ligand>
        <name>UDP-N-acetyl-alpha-D-glucosamine</name>
        <dbReference type="ChEBI" id="CHEBI:57705"/>
    </ligand>
</feature>
<feature type="binding site" evidence="10">
    <location>
        <position position="164"/>
    </location>
    <ligand>
        <name>UDP-N-acetyl-alpha-D-glucosamine</name>
        <dbReference type="ChEBI" id="CHEBI:57705"/>
    </ligand>
</feature>
<protein>
    <recommendedName>
        <fullName evidence="10">UDP-N-acetylglucosamine--N-acetylmuramyl-(pentapeptide) pyrophosphoryl-undecaprenol N-acetylglucosamine transferase</fullName>
        <ecNumber evidence="10">2.4.1.227</ecNumber>
    </recommendedName>
    <alternativeName>
        <fullName evidence="10">Undecaprenyl-PP-MurNAc-pentapeptide-UDPGlcNAc GlcNAc transferase</fullName>
    </alternativeName>
</protein>
<comment type="catalytic activity">
    <reaction evidence="10">
        <text>di-trans,octa-cis-undecaprenyl diphospho-N-acetyl-alpha-D-muramoyl-L-alanyl-D-glutamyl-meso-2,6-diaminopimeloyl-D-alanyl-D-alanine + UDP-N-acetyl-alpha-D-glucosamine = di-trans,octa-cis-undecaprenyl diphospho-[N-acetyl-alpha-D-glucosaminyl-(1-&gt;4)]-N-acetyl-alpha-D-muramoyl-L-alanyl-D-glutamyl-meso-2,6-diaminopimeloyl-D-alanyl-D-alanine + UDP + H(+)</text>
        <dbReference type="Rhea" id="RHEA:31227"/>
        <dbReference type="ChEBI" id="CHEBI:15378"/>
        <dbReference type="ChEBI" id="CHEBI:57705"/>
        <dbReference type="ChEBI" id="CHEBI:58223"/>
        <dbReference type="ChEBI" id="CHEBI:61387"/>
        <dbReference type="ChEBI" id="CHEBI:61388"/>
        <dbReference type="EC" id="2.4.1.227"/>
    </reaction>
</comment>
<evidence type="ECO:0000259" key="11">
    <source>
        <dbReference type="Pfam" id="PF03033"/>
    </source>
</evidence>
<evidence type="ECO:0000259" key="12">
    <source>
        <dbReference type="Pfam" id="PF04101"/>
    </source>
</evidence>
<evidence type="ECO:0000256" key="3">
    <source>
        <dbReference type="ARBA" id="ARBA00022676"/>
    </source>
</evidence>